<sequence length="258" mass="30661">MFLVKSCSKKFNVSNSKTIKIGTLHEYRETESLQILDKKEGFFNIIVNLKDKYIDINLFNHINKSHDSDFYTYVKNLSIKDMTPESVKVDYLVFFNWINNNRFIFCISKLEKHEDSVSIFSDYDDYWYLSIFKKSIFIKKIELSLFNEIKKLLNNGEKIFTKENIDINNLSIKSYAQDIIYTKRTLYLDNNNIDLEKNNLIGLFDNIKHIKPETFSRENEYRIVFDFYEKDTLLTPVVKSVIIPESVSEIIKQPNLCR</sequence>
<dbReference type="RefSeq" id="WP_005084945.1">
    <property type="nucleotide sequence ID" value="NZ_ASYX01000008.1"/>
</dbReference>
<dbReference type="EMBL" id="APQQ01000032">
    <property type="protein sequence ID" value="ENW15642.1"/>
    <property type="molecule type" value="Genomic_DNA"/>
</dbReference>
<name>N9EZE7_ACIHA</name>
<keyword evidence="2" id="KW-1185">Reference proteome</keyword>
<dbReference type="PATRIC" id="fig|1217659.3.peg.3320"/>
<evidence type="ECO:0000313" key="1">
    <source>
        <dbReference type="EMBL" id="ENW15642.1"/>
    </source>
</evidence>
<protein>
    <submittedName>
        <fullName evidence="1">Uncharacterized protein</fullName>
    </submittedName>
</protein>
<gene>
    <name evidence="1" type="ORF">F927_03382</name>
</gene>
<reference evidence="1 2" key="1">
    <citation type="submission" date="2013-02" db="EMBL/GenBank/DDBJ databases">
        <title>The Genome Sequence of Acinetobacter haemolyticus CIP 64.3.</title>
        <authorList>
            <consortium name="The Broad Institute Genome Sequencing Platform"/>
            <consortium name="The Broad Institute Genome Sequencing Center for Infectious Disease"/>
            <person name="Cerqueira G."/>
            <person name="Feldgarden M."/>
            <person name="Courvalin P."/>
            <person name="Perichon B."/>
            <person name="Grillot-Courvalin C."/>
            <person name="Clermont D."/>
            <person name="Rocha E."/>
            <person name="Yoon E.-J."/>
            <person name="Nemec A."/>
            <person name="Walker B."/>
            <person name="Young S.K."/>
            <person name="Zeng Q."/>
            <person name="Gargeya S."/>
            <person name="Fitzgerald M."/>
            <person name="Haas B."/>
            <person name="Abouelleil A."/>
            <person name="Alvarado L."/>
            <person name="Arachchi H.M."/>
            <person name="Berlin A.M."/>
            <person name="Chapman S.B."/>
            <person name="Dewar J."/>
            <person name="Goldberg J."/>
            <person name="Griggs A."/>
            <person name="Gujja S."/>
            <person name="Hansen M."/>
            <person name="Howarth C."/>
            <person name="Imamovic A."/>
            <person name="Larimer J."/>
            <person name="McCowan C."/>
            <person name="Murphy C."/>
            <person name="Neiman D."/>
            <person name="Pearson M."/>
            <person name="Priest M."/>
            <person name="Roberts A."/>
            <person name="Saif S."/>
            <person name="Shea T."/>
            <person name="Sisk P."/>
            <person name="Sykes S."/>
            <person name="Wortman J."/>
            <person name="Nusbaum C."/>
            <person name="Birren B."/>
        </authorList>
    </citation>
    <scope>NUCLEOTIDE SEQUENCE [LARGE SCALE GENOMIC DNA]</scope>
    <source>
        <strain evidence="1 2">CIP 64.3</strain>
    </source>
</reference>
<accession>N9EZE7</accession>
<organism evidence="1 2">
    <name type="scientific">Acinetobacter haemolyticus CIP 64.3 = MTCC 9819</name>
    <dbReference type="NCBI Taxonomy" id="1217659"/>
    <lineage>
        <taxon>Bacteria</taxon>
        <taxon>Pseudomonadati</taxon>
        <taxon>Pseudomonadota</taxon>
        <taxon>Gammaproteobacteria</taxon>
        <taxon>Moraxellales</taxon>
        <taxon>Moraxellaceae</taxon>
        <taxon>Acinetobacter</taxon>
    </lineage>
</organism>
<comment type="caution">
    <text evidence="1">The sequence shown here is derived from an EMBL/GenBank/DDBJ whole genome shotgun (WGS) entry which is preliminary data.</text>
</comment>
<proteinExistence type="predicted"/>
<evidence type="ECO:0000313" key="2">
    <source>
        <dbReference type="Proteomes" id="UP000017667"/>
    </source>
</evidence>
<dbReference type="AlphaFoldDB" id="N9EZE7"/>
<dbReference type="Proteomes" id="UP000017667">
    <property type="component" value="Unassembled WGS sequence"/>
</dbReference>
<dbReference type="HOGENOM" id="CLU_1057135_0_0_6"/>